<dbReference type="EMBL" id="JAVDWV010000011">
    <property type="protein sequence ID" value="MDR7155740.1"/>
    <property type="molecule type" value="Genomic_DNA"/>
</dbReference>
<keyword evidence="7" id="KW-1185">Reference proteome</keyword>
<dbReference type="PROSITE" id="PS50931">
    <property type="entry name" value="HTH_LYSR"/>
    <property type="match status" value="1"/>
</dbReference>
<dbReference type="GO" id="GO:0003677">
    <property type="term" value="F:DNA binding"/>
    <property type="evidence" value="ECO:0007669"/>
    <property type="project" value="UniProtKB-KW"/>
</dbReference>
<gene>
    <name evidence="6" type="ORF">J2W40_002576</name>
</gene>
<evidence type="ECO:0000256" key="1">
    <source>
        <dbReference type="ARBA" id="ARBA00009437"/>
    </source>
</evidence>
<dbReference type="InterPro" id="IPR000847">
    <property type="entry name" value="LysR_HTH_N"/>
</dbReference>
<reference evidence="6 7" key="1">
    <citation type="submission" date="2023-07" db="EMBL/GenBank/DDBJ databases">
        <title>Sorghum-associated microbial communities from plants grown in Nebraska, USA.</title>
        <authorList>
            <person name="Schachtman D."/>
        </authorList>
    </citation>
    <scope>NUCLEOTIDE SEQUENCE [LARGE SCALE GENOMIC DNA]</scope>
    <source>
        <strain evidence="6 7">4256</strain>
    </source>
</reference>
<sequence length="312" mass="34295">MSLPASLDIRLLNALIALVDEASVTKAAERVSMTQPRMSNALARLRELTGDPLLVRSGQRLVPTGRAIEIAAGVRSSLTSLHGALEQPETFDPVTSTRSFVLAMSDYVSVMLLPGIMSEMQATAPRITIRVKSIEPPLVDRWLDEEECDVAFGALTHLNDRLHASVLLHDKAVCIARNDLPGVVGTITIDQYLDLGHVVTSGTPTPVSTLEQMIDAALAEDGRHRRIAARATSGFALATTVSRTDLIATLPNIAAAAFARCLPLQILHLPFLMTPFDVTMVWHERLHRDPGHLWLRRTMRNVAREFRRLENP</sequence>
<dbReference type="Proteomes" id="UP001267638">
    <property type="component" value="Unassembled WGS sequence"/>
</dbReference>
<evidence type="ECO:0000256" key="4">
    <source>
        <dbReference type="ARBA" id="ARBA00023163"/>
    </source>
</evidence>
<comment type="similarity">
    <text evidence="1">Belongs to the LysR transcriptional regulatory family.</text>
</comment>
<evidence type="ECO:0000313" key="7">
    <source>
        <dbReference type="Proteomes" id="UP001267638"/>
    </source>
</evidence>
<proteinExistence type="inferred from homology"/>
<evidence type="ECO:0000259" key="5">
    <source>
        <dbReference type="PROSITE" id="PS50931"/>
    </source>
</evidence>
<keyword evidence="2" id="KW-0805">Transcription regulation</keyword>
<dbReference type="Pfam" id="PF00126">
    <property type="entry name" value="HTH_1"/>
    <property type="match status" value="1"/>
</dbReference>
<dbReference type="PANTHER" id="PTHR30118">
    <property type="entry name" value="HTH-TYPE TRANSCRIPTIONAL REGULATOR LEUO-RELATED"/>
    <property type="match status" value="1"/>
</dbReference>
<comment type="caution">
    <text evidence="6">The sequence shown here is derived from an EMBL/GenBank/DDBJ whole genome shotgun (WGS) entry which is preliminary data.</text>
</comment>
<dbReference type="PANTHER" id="PTHR30118:SF15">
    <property type="entry name" value="TRANSCRIPTIONAL REGULATORY PROTEIN"/>
    <property type="match status" value="1"/>
</dbReference>
<name>A0ABU1X2D9_SPHXE</name>
<dbReference type="InterPro" id="IPR037402">
    <property type="entry name" value="YidZ_PBP2"/>
</dbReference>
<organism evidence="6 7">
    <name type="scientific">Sphingobium xenophagum</name>
    <dbReference type="NCBI Taxonomy" id="121428"/>
    <lineage>
        <taxon>Bacteria</taxon>
        <taxon>Pseudomonadati</taxon>
        <taxon>Pseudomonadota</taxon>
        <taxon>Alphaproteobacteria</taxon>
        <taxon>Sphingomonadales</taxon>
        <taxon>Sphingomonadaceae</taxon>
        <taxon>Sphingobium</taxon>
    </lineage>
</organism>
<evidence type="ECO:0000256" key="3">
    <source>
        <dbReference type="ARBA" id="ARBA00023125"/>
    </source>
</evidence>
<evidence type="ECO:0000313" key="6">
    <source>
        <dbReference type="EMBL" id="MDR7155740.1"/>
    </source>
</evidence>
<dbReference type="InterPro" id="IPR050389">
    <property type="entry name" value="LysR-type_TF"/>
</dbReference>
<keyword evidence="3 6" id="KW-0238">DNA-binding</keyword>
<feature type="domain" description="HTH lysR-type" evidence="5">
    <location>
        <begin position="7"/>
        <end position="64"/>
    </location>
</feature>
<dbReference type="InterPro" id="IPR036390">
    <property type="entry name" value="WH_DNA-bd_sf"/>
</dbReference>
<accession>A0ABU1X2D9</accession>
<dbReference type="SUPFAM" id="SSF46785">
    <property type="entry name" value="Winged helix' DNA-binding domain"/>
    <property type="match status" value="1"/>
</dbReference>
<keyword evidence="4" id="KW-0804">Transcription</keyword>
<evidence type="ECO:0000256" key="2">
    <source>
        <dbReference type="ARBA" id="ARBA00023015"/>
    </source>
</evidence>
<dbReference type="InterPro" id="IPR005119">
    <property type="entry name" value="LysR_subst-bd"/>
</dbReference>
<dbReference type="SUPFAM" id="SSF53850">
    <property type="entry name" value="Periplasmic binding protein-like II"/>
    <property type="match status" value="1"/>
</dbReference>
<dbReference type="PRINTS" id="PR00039">
    <property type="entry name" value="HTHLYSR"/>
</dbReference>
<dbReference type="Pfam" id="PF03466">
    <property type="entry name" value="LysR_substrate"/>
    <property type="match status" value="1"/>
</dbReference>
<dbReference type="InterPro" id="IPR036388">
    <property type="entry name" value="WH-like_DNA-bd_sf"/>
</dbReference>
<protein>
    <submittedName>
        <fullName evidence="6">DNA-binding transcriptional LysR family regulator</fullName>
    </submittedName>
</protein>
<dbReference type="RefSeq" id="WP_310225320.1">
    <property type="nucleotide sequence ID" value="NZ_JAVDWV010000011.1"/>
</dbReference>
<dbReference type="CDD" id="cd08417">
    <property type="entry name" value="PBP2_Nitroaromatics_like"/>
    <property type="match status" value="1"/>
</dbReference>
<dbReference type="Gene3D" id="1.10.10.10">
    <property type="entry name" value="Winged helix-like DNA-binding domain superfamily/Winged helix DNA-binding domain"/>
    <property type="match status" value="1"/>
</dbReference>
<dbReference type="Gene3D" id="3.40.190.10">
    <property type="entry name" value="Periplasmic binding protein-like II"/>
    <property type="match status" value="2"/>
</dbReference>